<accession>A0AAC9IVT9</accession>
<feature type="domain" description="Peptidase S9 prolyl oligopeptidase catalytic" evidence="2">
    <location>
        <begin position="390"/>
        <end position="594"/>
    </location>
</feature>
<evidence type="ECO:0000313" key="3">
    <source>
        <dbReference type="EMBL" id="APC46903.1"/>
    </source>
</evidence>
<dbReference type="RefSeq" id="WP_071648073.1">
    <property type="nucleotide sequence ID" value="NZ_CP017962.1"/>
</dbReference>
<dbReference type="InterPro" id="IPR029058">
    <property type="entry name" value="AB_hydrolase_fold"/>
</dbReference>
<dbReference type="GeneID" id="71513007"/>
<dbReference type="GO" id="GO:0006508">
    <property type="term" value="P:proteolysis"/>
    <property type="evidence" value="ECO:0007669"/>
    <property type="project" value="InterPro"/>
</dbReference>
<dbReference type="Gene3D" id="3.40.50.1820">
    <property type="entry name" value="alpha/beta hydrolase"/>
    <property type="match status" value="1"/>
</dbReference>
<dbReference type="Proteomes" id="UP000182945">
    <property type="component" value="Chromosome"/>
</dbReference>
<dbReference type="KEGG" id="vhl:BME96_01270"/>
<dbReference type="PANTHER" id="PTHR42776">
    <property type="entry name" value="SERINE PEPTIDASE S9 FAMILY MEMBER"/>
    <property type="match status" value="1"/>
</dbReference>
<dbReference type="Pfam" id="PF00326">
    <property type="entry name" value="Peptidase_S9"/>
    <property type="match status" value="1"/>
</dbReference>
<dbReference type="GO" id="GO:0004252">
    <property type="term" value="F:serine-type endopeptidase activity"/>
    <property type="evidence" value="ECO:0007669"/>
    <property type="project" value="TreeGrafter"/>
</dbReference>
<sequence>MITFPKPTVEQFFRSYAITNFAVSKDEKQLVFSTNLNGKMNLWAMDLPGNFPYLFAHVDESCSFIKFDPENRYVLAGFDKDGDENHHIYSLPVTGGLSQKLITGEASDKFFFSHLSKDGERLYYMTSEENPSFLNTRVRNLKDNSDELIHTGKDALTELAAVSEKESSFVYLQSYANTYVTGFVSIGAEKFSLTPDPEKVHVVFDPVFTDEKTVYFVTDYESEYSYIAKFDITKKEFSTVQKFEEESVTSLKWDQTNDAFYIVTEKGVSDLLYRYDLHSEKCLKLEAPAEVVGQLSIGQSGAIYLLGTSGIQPINIFYSMDGIEWEQLTNNTVLGVSKEHMVDPEVVSYPSFDGKKIEALLFKALPENDNGHTIFWPHGGPQAAERKTYRAMFQSFLNQGYTIFAPNFRGSTGYGSNFVKLVEQDWGEGPRLDCVAGIEWLFDQKITDREKLFLVGGSYGGYMALLLHGRHADYFKAVVDIFGPSDLFTFVNSVPPHWKPIMDRWIGDPERDKERFIKDSPITYLEGMTRPMLVIQGAKDPRVVKEESDQIVAKLKEKSRDVEYLVLEDEGHGFSKKENEINVYKRMLDFMEKHQASK</sequence>
<dbReference type="PANTHER" id="PTHR42776:SF27">
    <property type="entry name" value="DIPEPTIDYL PEPTIDASE FAMILY MEMBER 6"/>
    <property type="match status" value="1"/>
</dbReference>
<evidence type="ECO:0000256" key="1">
    <source>
        <dbReference type="ARBA" id="ARBA00022801"/>
    </source>
</evidence>
<protein>
    <submittedName>
        <fullName evidence="3">S9 family peptidase</fullName>
    </submittedName>
</protein>
<evidence type="ECO:0000313" key="4">
    <source>
        <dbReference type="Proteomes" id="UP000182945"/>
    </source>
</evidence>
<dbReference type="SUPFAM" id="SSF69322">
    <property type="entry name" value="Tricorn protease domain 2"/>
    <property type="match status" value="1"/>
</dbReference>
<proteinExistence type="predicted"/>
<dbReference type="SUPFAM" id="SSF53474">
    <property type="entry name" value="alpha/beta-Hydrolases"/>
    <property type="match status" value="1"/>
</dbReference>
<dbReference type="Gene3D" id="2.120.10.30">
    <property type="entry name" value="TolB, C-terminal domain"/>
    <property type="match status" value="1"/>
</dbReference>
<organism evidence="3 4">
    <name type="scientific">Virgibacillus halodenitrificans</name>
    <name type="common">Bacillus halodenitrificans</name>
    <dbReference type="NCBI Taxonomy" id="1482"/>
    <lineage>
        <taxon>Bacteria</taxon>
        <taxon>Bacillati</taxon>
        <taxon>Bacillota</taxon>
        <taxon>Bacilli</taxon>
        <taxon>Bacillales</taxon>
        <taxon>Bacillaceae</taxon>
        <taxon>Virgibacillus</taxon>
    </lineage>
</organism>
<evidence type="ECO:0000259" key="2">
    <source>
        <dbReference type="Pfam" id="PF00326"/>
    </source>
</evidence>
<reference evidence="3 4" key="1">
    <citation type="submission" date="2016-11" db="EMBL/GenBank/DDBJ databases">
        <title>Complete genome sequencing of Virgibacillus halodenitrificans PDB-F2.</title>
        <authorList>
            <person name="Sun Z."/>
            <person name="Zhou Y."/>
            <person name="Li H."/>
        </authorList>
    </citation>
    <scope>NUCLEOTIDE SEQUENCE [LARGE SCALE GENOMIC DNA]</scope>
    <source>
        <strain evidence="3 4">PDB-F2</strain>
    </source>
</reference>
<dbReference type="InterPro" id="IPR001375">
    <property type="entry name" value="Peptidase_S9_cat"/>
</dbReference>
<dbReference type="AlphaFoldDB" id="A0AAC9IVT9"/>
<dbReference type="InterPro" id="IPR011042">
    <property type="entry name" value="6-blade_b-propeller_TolB-like"/>
</dbReference>
<gene>
    <name evidence="3" type="ORF">BME96_01270</name>
</gene>
<dbReference type="EMBL" id="CP017962">
    <property type="protein sequence ID" value="APC46903.1"/>
    <property type="molecule type" value="Genomic_DNA"/>
</dbReference>
<keyword evidence="1" id="KW-0378">Hydrolase</keyword>
<name>A0AAC9IVT9_VIRHA</name>